<protein>
    <submittedName>
        <fullName evidence="2">Uncharacterized protein</fullName>
    </submittedName>
</protein>
<keyword evidence="1" id="KW-0812">Transmembrane</keyword>
<feature type="transmembrane region" description="Helical" evidence="1">
    <location>
        <begin position="61"/>
        <end position="81"/>
    </location>
</feature>
<keyword evidence="1" id="KW-1133">Transmembrane helix</keyword>
<dbReference type="AlphaFoldDB" id="A0AAP0K8Y5"/>
<proteinExistence type="predicted"/>
<dbReference type="Proteomes" id="UP001417504">
    <property type="component" value="Unassembled WGS sequence"/>
</dbReference>
<evidence type="ECO:0000313" key="3">
    <source>
        <dbReference type="Proteomes" id="UP001417504"/>
    </source>
</evidence>
<keyword evidence="3" id="KW-1185">Reference proteome</keyword>
<evidence type="ECO:0000313" key="2">
    <source>
        <dbReference type="EMBL" id="KAK9146912.1"/>
    </source>
</evidence>
<sequence length="83" mass="9519">MVLGFYGYNFIFGLAESSLWKLDGTRVGSYRDWFLDISASTDHAECGRVSCIEKESHDGSFLFKFCITYNISVIFSVYICLYN</sequence>
<accession>A0AAP0K8Y5</accession>
<organism evidence="2 3">
    <name type="scientific">Stephania japonica</name>
    <dbReference type="NCBI Taxonomy" id="461633"/>
    <lineage>
        <taxon>Eukaryota</taxon>
        <taxon>Viridiplantae</taxon>
        <taxon>Streptophyta</taxon>
        <taxon>Embryophyta</taxon>
        <taxon>Tracheophyta</taxon>
        <taxon>Spermatophyta</taxon>
        <taxon>Magnoliopsida</taxon>
        <taxon>Ranunculales</taxon>
        <taxon>Menispermaceae</taxon>
        <taxon>Menispermoideae</taxon>
        <taxon>Cissampelideae</taxon>
        <taxon>Stephania</taxon>
    </lineage>
</organism>
<gene>
    <name evidence="2" type="ORF">Sjap_006815</name>
</gene>
<reference evidence="2 3" key="1">
    <citation type="submission" date="2024-01" db="EMBL/GenBank/DDBJ databases">
        <title>Genome assemblies of Stephania.</title>
        <authorList>
            <person name="Yang L."/>
        </authorList>
    </citation>
    <scope>NUCLEOTIDE SEQUENCE [LARGE SCALE GENOMIC DNA]</scope>
    <source>
        <strain evidence="2">QJT</strain>
        <tissue evidence="2">Leaf</tissue>
    </source>
</reference>
<keyword evidence="1" id="KW-0472">Membrane</keyword>
<evidence type="ECO:0000256" key="1">
    <source>
        <dbReference type="SAM" id="Phobius"/>
    </source>
</evidence>
<name>A0AAP0K8Y5_9MAGN</name>
<comment type="caution">
    <text evidence="2">The sequence shown here is derived from an EMBL/GenBank/DDBJ whole genome shotgun (WGS) entry which is preliminary data.</text>
</comment>
<dbReference type="EMBL" id="JBBNAE010000002">
    <property type="protein sequence ID" value="KAK9146912.1"/>
    <property type="molecule type" value="Genomic_DNA"/>
</dbReference>